<dbReference type="Proteomes" id="UP000298138">
    <property type="component" value="Unassembled WGS sequence"/>
</dbReference>
<evidence type="ECO:0000313" key="4">
    <source>
        <dbReference type="Proteomes" id="UP000298138"/>
    </source>
</evidence>
<accession>A0A4S2N1F4</accession>
<dbReference type="EMBL" id="ML220114">
    <property type="protein sequence ID" value="TGZ82958.1"/>
    <property type="molecule type" value="Genomic_DNA"/>
</dbReference>
<sequence>MPRLTFLTLLLSLALAFPSPPAIEPSMQTSNPSHSNLVHHPDLNAHPINSRSQSYLLSLITSNNSSIGHLIPLYQPVEVLYTRYIHRNIEPSWEYDEVDEQDEDDDARYLPSYWGEPRSLPAVEYYADVLAAFVDAFRPSLGYTIQGLVDTTGIVTGSVMEKVVGLLWRRWEEINVKSLIRRLDRNMGIPRRCAGGIVGPGRLDENMILGGFSNLMF</sequence>
<keyword evidence="2" id="KW-0732">Signal</keyword>
<reference evidence="3 4" key="1">
    <citation type="submission" date="2019-04" db="EMBL/GenBank/DDBJ databases">
        <title>Comparative genomics and transcriptomics to analyze fruiting body development in filamentous ascomycetes.</title>
        <authorList>
            <consortium name="DOE Joint Genome Institute"/>
            <person name="Lutkenhaus R."/>
            <person name="Traeger S."/>
            <person name="Breuer J."/>
            <person name="Kuo A."/>
            <person name="Lipzen A."/>
            <person name="Pangilinan J."/>
            <person name="Dilworth D."/>
            <person name="Sandor L."/>
            <person name="Poggeler S."/>
            <person name="Barry K."/>
            <person name="Grigoriev I.V."/>
            <person name="Nowrousian M."/>
        </authorList>
    </citation>
    <scope>NUCLEOTIDE SEQUENCE [LARGE SCALE GENOMIC DNA]</scope>
    <source>
        <strain evidence="3 4">CBS 389.68</strain>
    </source>
</reference>
<dbReference type="InParanoid" id="A0A4S2N1F4"/>
<name>A0A4S2N1F4_9PEZI</name>
<organism evidence="3 4">
    <name type="scientific">Ascodesmis nigricans</name>
    <dbReference type="NCBI Taxonomy" id="341454"/>
    <lineage>
        <taxon>Eukaryota</taxon>
        <taxon>Fungi</taxon>
        <taxon>Dikarya</taxon>
        <taxon>Ascomycota</taxon>
        <taxon>Pezizomycotina</taxon>
        <taxon>Pezizomycetes</taxon>
        <taxon>Pezizales</taxon>
        <taxon>Ascodesmidaceae</taxon>
        <taxon>Ascodesmis</taxon>
    </lineage>
</organism>
<feature type="chain" id="PRO_5020684891" description="Ras modification protein ERF4" evidence="2">
    <location>
        <begin position="17"/>
        <end position="217"/>
    </location>
</feature>
<evidence type="ECO:0000256" key="1">
    <source>
        <dbReference type="SAM" id="MobiDB-lite"/>
    </source>
</evidence>
<proteinExistence type="predicted"/>
<feature type="region of interest" description="Disordered" evidence="1">
    <location>
        <begin position="24"/>
        <end position="43"/>
    </location>
</feature>
<protein>
    <recommendedName>
        <fullName evidence="5">Ras modification protein ERF4</fullName>
    </recommendedName>
</protein>
<gene>
    <name evidence="3" type="ORF">EX30DRAFT_339208</name>
</gene>
<evidence type="ECO:0000313" key="3">
    <source>
        <dbReference type="EMBL" id="TGZ82958.1"/>
    </source>
</evidence>
<evidence type="ECO:0008006" key="5">
    <source>
        <dbReference type="Google" id="ProtNLM"/>
    </source>
</evidence>
<feature type="signal peptide" evidence="2">
    <location>
        <begin position="1"/>
        <end position="16"/>
    </location>
</feature>
<evidence type="ECO:0000256" key="2">
    <source>
        <dbReference type="SAM" id="SignalP"/>
    </source>
</evidence>
<dbReference type="AlphaFoldDB" id="A0A4S2N1F4"/>
<keyword evidence="4" id="KW-1185">Reference proteome</keyword>
<feature type="compositionally biased region" description="Polar residues" evidence="1">
    <location>
        <begin position="26"/>
        <end position="36"/>
    </location>
</feature>